<keyword evidence="4" id="KW-1185">Reference proteome</keyword>
<dbReference type="PROSITE" id="PS51257">
    <property type="entry name" value="PROKAR_LIPOPROTEIN"/>
    <property type="match status" value="1"/>
</dbReference>
<feature type="region of interest" description="Disordered" evidence="1">
    <location>
        <begin position="22"/>
        <end position="44"/>
    </location>
</feature>
<comment type="caution">
    <text evidence="3">The sequence shown here is derived from an EMBL/GenBank/DDBJ whole genome shotgun (WGS) entry which is preliminary data.</text>
</comment>
<organism evidence="3 4">
    <name type="scientific">Longimycelium tulufanense</name>
    <dbReference type="NCBI Taxonomy" id="907463"/>
    <lineage>
        <taxon>Bacteria</taxon>
        <taxon>Bacillati</taxon>
        <taxon>Actinomycetota</taxon>
        <taxon>Actinomycetes</taxon>
        <taxon>Pseudonocardiales</taxon>
        <taxon>Pseudonocardiaceae</taxon>
        <taxon>Longimycelium</taxon>
    </lineage>
</organism>
<evidence type="ECO:0000313" key="4">
    <source>
        <dbReference type="Proteomes" id="UP000637578"/>
    </source>
</evidence>
<sequence>MRRFVVPVLAVLAAAVLGGCSGSAESTPARGDSTSAAVTDKPAKQRTAEKIANALTAEVATAKVTKVYTAQDDPNKLLGRPNGYQSKVAFADSRVPESEVEGTKPDAVERGGSVEVFADAESAKKRADYIQNIAKNMPAAGEYDYVAGPVLVRVSRVLPPDQAKEYETARRNVTK</sequence>
<keyword evidence="2" id="KW-0732">Signal</keyword>
<dbReference type="RefSeq" id="WP_189059866.1">
    <property type="nucleotide sequence ID" value="NZ_BMMK01000019.1"/>
</dbReference>
<dbReference type="Proteomes" id="UP000637578">
    <property type="component" value="Unassembled WGS sequence"/>
</dbReference>
<evidence type="ECO:0008006" key="5">
    <source>
        <dbReference type="Google" id="ProtNLM"/>
    </source>
</evidence>
<proteinExistence type="predicted"/>
<protein>
    <recommendedName>
        <fullName evidence="5">Secreted protein</fullName>
    </recommendedName>
</protein>
<dbReference type="AlphaFoldDB" id="A0A8J3FXS7"/>
<feature type="signal peptide" evidence="2">
    <location>
        <begin position="1"/>
        <end position="26"/>
    </location>
</feature>
<gene>
    <name evidence="3" type="ORF">GCM10012275_39880</name>
</gene>
<reference evidence="3" key="2">
    <citation type="submission" date="2020-09" db="EMBL/GenBank/DDBJ databases">
        <authorList>
            <person name="Sun Q."/>
            <person name="Zhou Y."/>
        </authorList>
    </citation>
    <scope>NUCLEOTIDE SEQUENCE</scope>
    <source>
        <strain evidence="3">CGMCC 4.5737</strain>
    </source>
</reference>
<evidence type="ECO:0000313" key="3">
    <source>
        <dbReference type="EMBL" id="GGM65382.1"/>
    </source>
</evidence>
<accession>A0A8J3FXS7</accession>
<reference evidence="3" key="1">
    <citation type="journal article" date="2014" name="Int. J. Syst. Evol. Microbiol.">
        <title>Complete genome sequence of Corynebacterium casei LMG S-19264T (=DSM 44701T), isolated from a smear-ripened cheese.</title>
        <authorList>
            <consortium name="US DOE Joint Genome Institute (JGI-PGF)"/>
            <person name="Walter F."/>
            <person name="Albersmeier A."/>
            <person name="Kalinowski J."/>
            <person name="Ruckert C."/>
        </authorList>
    </citation>
    <scope>NUCLEOTIDE SEQUENCE</scope>
    <source>
        <strain evidence="3">CGMCC 4.5737</strain>
    </source>
</reference>
<name>A0A8J3FXS7_9PSEU</name>
<feature type="chain" id="PRO_5038526429" description="Secreted protein" evidence="2">
    <location>
        <begin position="27"/>
        <end position="175"/>
    </location>
</feature>
<evidence type="ECO:0000256" key="1">
    <source>
        <dbReference type="SAM" id="MobiDB-lite"/>
    </source>
</evidence>
<evidence type="ECO:0000256" key="2">
    <source>
        <dbReference type="SAM" id="SignalP"/>
    </source>
</evidence>
<dbReference type="EMBL" id="BMMK01000019">
    <property type="protein sequence ID" value="GGM65382.1"/>
    <property type="molecule type" value="Genomic_DNA"/>
</dbReference>